<dbReference type="EMBL" id="MSAE01000049">
    <property type="protein sequence ID" value="PUX08991.1"/>
    <property type="molecule type" value="Genomic_DNA"/>
</dbReference>
<name>A0A2T7AKF5_9ENTR</name>
<comment type="caution">
    <text evidence="1">The sequence shown here is derived from an EMBL/GenBank/DDBJ whole genome shotgun (WGS) entry which is preliminary data.</text>
</comment>
<sequence length="85" mass="9622">MKIGLRGFLLFASGNRRFTALADGKKPQVPGMIPRPRFWLPESDPFQNLIRASFPHRMPGSACRAPQRCNAPFRGALFAHVFQRI</sequence>
<evidence type="ECO:0000313" key="2">
    <source>
        <dbReference type="Proteomes" id="UP000244378"/>
    </source>
</evidence>
<gene>
    <name evidence="1" type="ORF">AUN14_19210</name>
</gene>
<protein>
    <submittedName>
        <fullName evidence="1">Uncharacterized protein</fullName>
    </submittedName>
</protein>
<reference evidence="1 2" key="1">
    <citation type="submission" date="2016-12" db="EMBL/GenBank/DDBJ databases">
        <title>Analysis of the Molecular Diversity Among Cronobacter Species Isolated from Filth Flies Using a Pan Genomic DNA Microarray.</title>
        <authorList>
            <person name="Pava-Ripoll M."/>
            <person name="Tall B."/>
            <person name="Farber J."/>
            <person name="Fanning S."/>
            <person name="Lehner A."/>
            <person name="Stephan R."/>
            <person name="Pagotto F."/>
            <person name="Iverson C."/>
            <person name="Ziobro G."/>
            <person name="Miller A."/>
            <person name="Pearson R."/>
            <person name="Yan Q."/>
            <person name="Kim M."/>
            <person name="Jeong S."/>
            <person name="Park J."/>
            <person name="Jun S."/>
            <person name="Choi H."/>
            <person name="Chung T."/>
            <person name="Yoo Y."/>
            <person name="Park E."/>
            <person name="Hwang S."/>
            <person name="Lee B."/>
            <person name="Sathyamoorthy V."/>
            <person name="Carter L."/>
            <person name="Mammel M."/>
            <person name="Jackson S."/>
            <person name="Kothary M."/>
            <person name="Patel I."/>
            <person name="Grim C."/>
            <person name="Gopinath G."/>
            <person name="Gangiredla J."/>
            <person name="Chase H."/>
        </authorList>
    </citation>
    <scope>NUCLEOTIDE SEQUENCE [LARGE SCALE GENOMIC DNA]</scope>
    <source>
        <strain evidence="1 2">MOD1-Md1s</strain>
    </source>
</reference>
<accession>A0A2T7AKF5</accession>
<evidence type="ECO:0000313" key="1">
    <source>
        <dbReference type="EMBL" id="PUX08991.1"/>
    </source>
</evidence>
<proteinExistence type="predicted"/>
<dbReference type="AlphaFoldDB" id="A0A2T7AKF5"/>
<dbReference type="Proteomes" id="UP000244378">
    <property type="component" value="Unassembled WGS sequence"/>
</dbReference>
<organism evidence="1 2">
    <name type="scientific">Cronobacter muytjensii</name>
    <dbReference type="NCBI Taxonomy" id="413501"/>
    <lineage>
        <taxon>Bacteria</taxon>
        <taxon>Pseudomonadati</taxon>
        <taxon>Pseudomonadota</taxon>
        <taxon>Gammaproteobacteria</taxon>
        <taxon>Enterobacterales</taxon>
        <taxon>Enterobacteriaceae</taxon>
        <taxon>Cronobacter</taxon>
    </lineage>
</organism>